<dbReference type="Gene3D" id="3.40.50.720">
    <property type="entry name" value="NAD(P)-binding Rossmann-like Domain"/>
    <property type="match status" value="1"/>
</dbReference>
<dbReference type="GO" id="GO:0008743">
    <property type="term" value="F:L-threonine 3-dehydrogenase activity"/>
    <property type="evidence" value="ECO:0007669"/>
    <property type="project" value="UniProtKB-EC"/>
</dbReference>
<gene>
    <name evidence="4" type="primary">tdh</name>
    <name evidence="4" type="ORF">ENL39_01210</name>
</gene>
<feature type="domain" description="Alcohol dehydrogenase-like N-terminal" evidence="3">
    <location>
        <begin position="1"/>
        <end position="54"/>
    </location>
</feature>
<dbReference type="InterPro" id="IPR013149">
    <property type="entry name" value="ADH-like_C"/>
</dbReference>
<proteinExistence type="predicted"/>
<dbReference type="PANTHER" id="PTHR43401">
    <property type="entry name" value="L-THREONINE 3-DEHYDROGENASE"/>
    <property type="match status" value="1"/>
</dbReference>
<sequence length="262" mass="28830">DKVAAETHIPCGVCWQCRHGRPHTCEKMELFGHAINGGFAEYALIPDRAARKIPQEIPYEYGCLLEPMGIPYRAVEKGGVEGDAVAVIGCGPIGQFAISFSKILGADIVIGIDVNEKRLDIAKKMGATYVINPQREALVERIKEVTENYGRGVGVVIDASGNAEAMKEAFTYLRVGGRFVILGQTDGPLPINPSRDVVFKEAEIIGLFGRRIWDTWDKTERILLSKKINPEPVITHKFSLDDYKKAFQVALSGEGCKVLFIP</sequence>
<dbReference type="Pfam" id="PF00107">
    <property type="entry name" value="ADH_zinc_N"/>
    <property type="match status" value="1"/>
</dbReference>
<name>A0A7V5HY62_UNCAE</name>
<evidence type="ECO:0000256" key="1">
    <source>
        <dbReference type="ARBA" id="ARBA00023002"/>
    </source>
</evidence>
<dbReference type="InterPro" id="IPR013154">
    <property type="entry name" value="ADH-like_N"/>
</dbReference>
<evidence type="ECO:0000313" key="4">
    <source>
        <dbReference type="EMBL" id="HHF98093.1"/>
    </source>
</evidence>
<keyword evidence="1 4" id="KW-0560">Oxidoreductase</keyword>
<protein>
    <submittedName>
        <fullName evidence="4">L-threonine 3-dehydrogenase</fullName>
        <ecNumber evidence="4">1.1.1.103</ecNumber>
    </submittedName>
</protein>
<dbReference type="InterPro" id="IPR036291">
    <property type="entry name" value="NAD(P)-bd_dom_sf"/>
</dbReference>
<dbReference type="Proteomes" id="UP000886070">
    <property type="component" value="Unassembled WGS sequence"/>
</dbReference>
<evidence type="ECO:0000259" key="2">
    <source>
        <dbReference type="Pfam" id="PF00107"/>
    </source>
</evidence>
<dbReference type="InterPro" id="IPR011032">
    <property type="entry name" value="GroES-like_sf"/>
</dbReference>
<dbReference type="PANTHER" id="PTHR43401:SF2">
    <property type="entry name" value="L-THREONINE 3-DEHYDROGENASE"/>
    <property type="match status" value="1"/>
</dbReference>
<dbReference type="InterPro" id="IPR050129">
    <property type="entry name" value="Zn_alcohol_dh"/>
</dbReference>
<accession>A0A7V5HY62</accession>
<feature type="domain" description="Alcohol dehydrogenase-like C-terminal" evidence="2">
    <location>
        <begin position="92"/>
        <end position="219"/>
    </location>
</feature>
<dbReference type="EC" id="1.1.1.103" evidence="4"/>
<comment type="caution">
    <text evidence="4">The sequence shown here is derived from an EMBL/GenBank/DDBJ whole genome shotgun (WGS) entry which is preliminary data.</text>
</comment>
<organism evidence="4">
    <name type="scientific">Aerophobetes bacterium</name>
    <dbReference type="NCBI Taxonomy" id="2030807"/>
    <lineage>
        <taxon>Bacteria</taxon>
        <taxon>Candidatus Aerophobota</taxon>
    </lineage>
</organism>
<feature type="non-terminal residue" evidence="4">
    <location>
        <position position="1"/>
    </location>
</feature>
<dbReference type="SUPFAM" id="SSF51735">
    <property type="entry name" value="NAD(P)-binding Rossmann-fold domains"/>
    <property type="match status" value="1"/>
</dbReference>
<reference evidence="4" key="1">
    <citation type="journal article" date="2020" name="mSystems">
        <title>Genome- and Community-Level Interaction Insights into Carbon Utilization and Element Cycling Functions of Hydrothermarchaeota in Hydrothermal Sediment.</title>
        <authorList>
            <person name="Zhou Z."/>
            <person name="Liu Y."/>
            <person name="Xu W."/>
            <person name="Pan J."/>
            <person name="Luo Z.H."/>
            <person name="Li M."/>
        </authorList>
    </citation>
    <scope>NUCLEOTIDE SEQUENCE [LARGE SCALE GENOMIC DNA]</scope>
    <source>
        <strain evidence="4">HyVt-92</strain>
    </source>
</reference>
<dbReference type="SUPFAM" id="SSF50129">
    <property type="entry name" value="GroES-like"/>
    <property type="match status" value="1"/>
</dbReference>
<dbReference type="AlphaFoldDB" id="A0A7V5HY62"/>
<evidence type="ECO:0000259" key="3">
    <source>
        <dbReference type="Pfam" id="PF08240"/>
    </source>
</evidence>
<dbReference type="Gene3D" id="3.90.180.10">
    <property type="entry name" value="Medium-chain alcohol dehydrogenases, catalytic domain"/>
    <property type="match status" value="1"/>
</dbReference>
<dbReference type="Pfam" id="PF08240">
    <property type="entry name" value="ADH_N"/>
    <property type="match status" value="1"/>
</dbReference>
<dbReference type="EMBL" id="DRTT01000034">
    <property type="protein sequence ID" value="HHF98093.1"/>
    <property type="molecule type" value="Genomic_DNA"/>
</dbReference>